<dbReference type="eggNOG" id="COG1132">
    <property type="taxonomic scope" value="Bacteria"/>
</dbReference>
<keyword evidence="2" id="KW-1185">Reference proteome</keyword>
<proteinExistence type="predicted"/>
<reference evidence="1 2" key="1">
    <citation type="journal article" date="2013" name="Genome Announc.">
        <title>Complete Genome Sequence of the Solvent Producer Clostridium saccharobutylicum NCP262 (DSM 13864).</title>
        <authorList>
            <person name="Poehlein A."/>
            <person name="Hartwich K."/>
            <person name="Krabben P."/>
            <person name="Ehrenreich A."/>
            <person name="Liebl W."/>
            <person name="Durre P."/>
            <person name="Gottschalk G."/>
            <person name="Daniel R."/>
        </authorList>
    </citation>
    <scope>NUCLEOTIDE SEQUENCE [LARGE SCALE GENOMIC DNA]</scope>
    <source>
        <strain evidence="1">DSM 13864</strain>
    </source>
</reference>
<dbReference type="PANTHER" id="PTHR24222:SF76">
    <property type="entry name" value="MYCOBACTIN IMPORT ATP-BINDING_PERMEASE PROTEIN IRTB"/>
    <property type="match status" value="1"/>
</dbReference>
<name>U5MQU0_CLOSA</name>
<organism evidence="1 2">
    <name type="scientific">Clostridium saccharobutylicum DSM 13864</name>
    <dbReference type="NCBI Taxonomy" id="1345695"/>
    <lineage>
        <taxon>Bacteria</taxon>
        <taxon>Bacillati</taxon>
        <taxon>Bacillota</taxon>
        <taxon>Clostridia</taxon>
        <taxon>Eubacteriales</taxon>
        <taxon>Clostridiaceae</taxon>
        <taxon>Clostridium</taxon>
    </lineage>
</organism>
<dbReference type="AlphaFoldDB" id="U5MQU0"/>
<sequence length="58" mass="6791">MKNRTSFLVAHRLSTIRYADYIMIISDGEILESRNHESLMQKKGQDYKMIVSQMGKIN</sequence>
<dbReference type="PATRIC" id="fig|1345695.3.peg.2165"/>
<gene>
    <name evidence="1" type="ORF">CLSA_c21970</name>
</gene>
<evidence type="ECO:0000313" key="1">
    <source>
        <dbReference type="EMBL" id="AGX43174.1"/>
    </source>
</evidence>
<dbReference type="InterPro" id="IPR027417">
    <property type="entry name" value="P-loop_NTPase"/>
</dbReference>
<protein>
    <submittedName>
        <fullName evidence="1">Uncharacterized protein</fullName>
    </submittedName>
</protein>
<dbReference type="KEGG" id="csb:CLSA_c21970"/>
<dbReference type="InterPro" id="IPR039421">
    <property type="entry name" value="Type_1_exporter"/>
</dbReference>
<accession>U5MQU0</accession>
<dbReference type="GO" id="GO:0042626">
    <property type="term" value="F:ATPase-coupled transmembrane transporter activity"/>
    <property type="evidence" value="ECO:0007669"/>
    <property type="project" value="TreeGrafter"/>
</dbReference>
<dbReference type="SUPFAM" id="SSF52540">
    <property type="entry name" value="P-loop containing nucleoside triphosphate hydrolases"/>
    <property type="match status" value="1"/>
</dbReference>
<dbReference type="GO" id="GO:0005886">
    <property type="term" value="C:plasma membrane"/>
    <property type="evidence" value="ECO:0007669"/>
    <property type="project" value="TreeGrafter"/>
</dbReference>
<dbReference type="EMBL" id="CP006721">
    <property type="protein sequence ID" value="AGX43174.1"/>
    <property type="molecule type" value="Genomic_DNA"/>
</dbReference>
<dbReference type="Proteomes" id="UP000017118">
    <property type="component" value="Chromosome"/>
</dbReference>
<evidence type="ECO:0000313" key="2">
    <source>
        <dbReference type="Proteomes" id="UP000017118"/>
    </source>
</evidence>
<dbReference type="Gene3D" id="3.40.50.300">
    <property type="entry name" value="P-loop containing nucleotide triphosphate hydrolases"/>
    <property type="match status" value="1"/>
</dbReference>
<dbReference type="HOGENOM" id="CLU_000604_61_13_9"/>
<dbReference type="PANTHER" id="PTHR24222">
    <property type="entry name" value="ABC TRANSPORTER B FAMILY"/>
    <property type="match status" value="1"/>
</dbReference>